<dbReference type="RefSeq" id="WP_183984600.1">
    <property type="nucleotide sequence ID" value="NZ_JACHHG010000002.1"/>
</dbReference>
<feature type="compositionally biased region" description="Polar residues" evidence="1">
    <location>
        <begin position="120"/>
        <end position="134"/>
    </location>
</feature>
<evidence type="ECO:0000256" key="1">
    <source>
        <dbReference type="SAM" id="MobiDB-lite"/>
    </source>
</evidence>
<dbReference type="AlphaFoldDB" id="A0A841HYM2"/>
<keyword evidence="4" id="KW-1185">Reference proteome</keyword>
<keyword evidence="2" id="KW-0732">Signal</keyword>
<organism evidence="3 4">
    <name type="scientific">Deinobacterium chartae</name>
    <dbReference type="NCBI Taxonomy" id="521158"/>
    <lineage>
        <taxon>Bacteria</taxon>
        <taxon>Thermotogati</taxon>
        <taxon>Deinococcota</taxon>
        <taxon>Deinococci</taxon>
        <taxon>Deinococcales</taxon>
        <taxon>Deinococcaceae</taxon>
        <taxon>Deinobacterium</taxon>
    </lineage>
</organism>
<gene>
    <name evidence="3" type="ORF">HNR42_000733</name>
</gene>
<comment type="caution">
    <text evidence="3">The sequence shown here is derived from an EMBL/GenBank/DDBJ whole genome shotgun (WGS) entry which is preliminary data.</text>
</comment>
<protein>
    <recommendedName>
        <fullName evidence="5">Cytochrome c domain-containing protein</fullName>
    </recommendedName>
</protein>
<feature type="region of interest" description="Disordered" evidence="1">
    <location>
        <begin position="114"/>
        <end position="147"/>
    </location>
</feature>
<proteinExistence type="predicted"/>
<reference evidence="3 4" key="1">
    <citation type="submission" date="2020-08" db="EMBL/GenBank/DDBJ databases">
        <title>Genomic Encyclopedia of Type Strains, Phase IV (KMG-IV): sequencing the most valuable type-strain genomes for metagenomic binning, comparative biology and taxonomic classification.</title>
        <authorList>
            <person name="Goeker M."/>
        </authorList>
    </citation>
    <scope>NUCLEOTIDE SEQUENCE [LARGE SCALE GENOMIC DNA]</scope>
    <source>
        <strain evidence="3 4">DSM 21458</strain>
    </source>
</reference>
<dbReference type="EMBL" id="JACHHG010000002">
    <property type="protein sequence ID" value="MBB6097319.1"/>
    <property type="molecule type" value="Genomic_DNA"/>
</dbReference>
<evidence type="ECO:0000313" key="3">
    <source>
        <dbReference type="EMBL" id="MBB6097319.1"/>
    </source>
</evidence>
<feature type="chain" id="PRO_5032659236" description="Cytochrome c domain-containing protein" evidence="2">
    <location>
        <begin position="22"/>
        <end position="417"/>
    </location>
</feature>
<dbReference type="Proteomes" id="UP000569951">
    <property type="component" value="Unassembled WGS sequence"/>
</dbReference>
<name>A0A841HYM2_9DEIO</name>
<evidence type="ECO:0000313" key="4">
    <source>
        <dbReference type="Proteomes" id="UP000569951"/>
    </source>
</evidence>
<feature type="signal peptide" evidence="2">
    <location>
        <begin position="1"/>
        <end position="21"/>
    </location>
</feature>
<accession>A0A841HYM2</accession>
<evidence type="ECO:0008006" key="5">
    <source>
        <dbReference type="Google" id="ProtNLM"/>
    </source>
</evidence>
<sequence length="417" mass="46464">MQRKHVWILTTLALVGMGAWATGQVAANAALPNPALNAPNQVSWELFARVNQPAPGTPPEANESLWETWATDEDTFLDPNNARAVPAPTFCRQNPPTVPDYALRCPVWPGETYRPETPLDSKQQVVADQSQQGHPHSPPALQDAPGVPDELVYRNRIAFDYIVENGLWYVEGLQDAYFRGFEVSFPLGSIEVKSNWKEIAESDKARYHWKRGANGKLYGMTAMHLMSKDLPIWTWQTFEHVDNPGRCDFIGCHDSFGQVPADVPPQAVMNRTYPAEQLTPAVLALFERYGVREQFRNYRLKGSQNEFTDNTGRPTLLGNSVTEQGFVPTSSCTTCHARASAGMVTQTNRTIGGRTYTVNVNDRLSVFETTQPLSGSVGSPNPAWYYNSEGRRKLMPMDFVWAFFNAKSAVPPTPQAP</sequence>
<evidence type="ECO:0000256" key="2">
    <source>
        <dbReference type="SAM" id="SignalP"/>
    </source>
</evidence>